<dbReference type="SUPFAM" id="SSF55008">
    <property type="entry name" value="HMA, heavy metal-associated domain"/>
    <property type="match status" value="1"/>
</dbReference>
<evidence type="ECO:0000313" key="3">
    <source>
        <dbReference type="Proteomes" id="UP000429607"/>
    </source>
</evidence>
<feature type="non-terminal residue" evidence="2">
    <location>
        <position position="103"/>
    </location>
</feature>
<feature type="domain" description="HMA" evidence="1">
    <location>
        <begin position="13"/>
        <end position="81"/>
    </location>
</feature>
<dbReference type="GO" id="GO:0046872">
    <property type="term" value="F:metal ion binding"/>
    <property type="evidence" value="ECO:0007669"/>
    <property type="project" value="InterPro"/>
</dbReference>
<dbReference type="EMBL" id="QXFV01004272">
    <property type="protein sequence ID" value="KAE8970634.1"/>
    <property type="molecule type" value="Genomic_DNA"/>
</dbReference>
<dbReference type="AlphaFoldDB" id="A0A6A3HQA5"/>
<dbReference type="Gene3D" id="3.30.70.100">
    <property type="match status" value="1"/>
</dbReference>
<dbReference type="PROSITE" id="PS50846">
    <property type="entry name" value="HMA_2"/>
    <property type="match status" value="1"/>
</dbReference>
<dbReference type="Proteomes" id="UP000429607">
    <property type="component" value="Unassembled WGS sequence"/>
</dbReference>
<gene>
    <name evidence="2" type="ORF">PR001_g27145</name>
</gene>
<dbReference type="Pfam" id="PF00403">
    <property type="entry name" value="HMA"/>
    <property type="match status" value="1"/>
</dbReference>
<reference evidence="2 3" key="1">
    <citation type="submission" date="2018-09" db="EMBL/GenBank/DDBJ databases">
        <title>Genomic investigation of the strawberry pathogen Phytophthora fragariae indicates pathogenicity is determined by transcriptional variation in three key races.</title>
        <authorList>
            <person name="Adams T.M."/>
            <person name="Armitage A.D."/>
            <person name="Sobczyk M.K."/>
            <person name="Bates H.J."/>
            <person name="Dunwell J.M."/>
            <person name="Nellist C.F."/>
            <person name="Harrison R.J."/>
        </authorList>
    </citation>
    <scope>NUCLEOTIDE SEQUENCE [LARGE SCALE GENOMIC DNA]</scope>
    <source>
        <strain evidence="2 3">SCRP249</strain>
    </source>
</reference>
<sequence length="103" mass="10881">MADRAPSDDAPLLVVELAVEGMMCMQNCGSTVQRALRGVAGVASAVVDFERRSARVECEPRARVTAADLVDAVECVGFGAAVKPPAQTQTLELELLVEGMMCQ</sequence>
<protein>
    <recommendedName>
        <fullName evidence="1">HMA domain-containing protein</fullName>
    </recommendedName>
</protein>
<proteinExistence type="predicted"/>
<dbReference type="InterPro" id="IPR006121">
    <property type="entry name" value="HMA_dom"/>
</dbReference>
<accession>A0A6A3HQA5</accession>
<evidence type="ECO:0000259" key="1">
    <source>
        <dbReference type="PROSITE" id="PS50846"/>
    </source>
</evidence>
<organism evidence="2 3">
    <name type="scientific">Phytophthora rubi</name>
    <dbReference type="NCBI Taxonomy" id="129364"/>
    <lineage>
        <taxon>Eukaryota</taxon>
        <taxon>Sar</taxon>
        <taxon>Stramenopiles</taxon>
        <taxon>Oomycota</taxon>
        <taxon>Peronosporomycetes</taxon>
        <taxon>Peronosporales</taxon>
        <taxon>Peronosporaceae</taxon>
        <taxon>Phytophthora</taxon>
    </lineage>
</organism>
<evidence type="ECO:0000313" key="2">
    <source>
        <dbReference type="EMBL" id="KAE8970634.1"/>
    </source>
</evidence>
<comment type="caution">
    <text evidence="2">The sequence shown here is derived from an EMBL/GenBank/DDBJ whole genome shotgun (WGS) entry which is preliminary data.</text>
</comment>
<dbReference type="InterPro" id="IPR036163">
    <property type="entry name" value="HMA_dom_sf"/>
</dbReference>
<name>A0A6A3HQA5_9STRA</name>
<dbReference type="CDD" id="cd00371">
    <property type="entry name" value="HMA"/>
    <property type="match status" value="1"/>
</dbReference>